<dbReference type="AlphaFoldDB" id="A0AAP0BJV7"/>
<gene>
    <name evidence="1" type="ORF">KSP39_PZI010540</name>
</gene>
<organism evidence="1 2">
    <name type="scientific">Platanthera zijinensis</name>
    <dbReference type="NCBI Taxonomy" id="2320716"/>
    <lineage>
        <taxon>Eukaryota</taxon>
        <taxon>Viridiplantae</taxon>
        <taxon>Streptophyta</taxon>
        <taxon>Embryophyta</taxon>
        <taxon>Tracheophyta</taxon>
        <taxon>Spermatophyta</taxon>
        <taxon>Magnoliopsida</taxon>
        <taxon>Liliopsida</taxon>
        <taxon>Asparagales</taxon>
        <taxon>Orchidaceae</taxon>
        <taxon>Orchidoideae</taxon>
        <taxon>Orchideae</taxon>
        <taxon>Orchidinae</taxon>
        <taxon>Platanthera</taxon>
    </lineage>
</organism>
<proteinExistence type="predicted"/>
<accession>A0AAP0BJV7</accession>
<evidence type="ECO:0000313" key="1">
    <source>
        <dbReference type="EMBL" id="KAK8941003.1"/>
    </source>
</evidence>
<name>A0AAP0BJV7_9ASPA</name>
<sequence length="167" mass="18905">MFSLHNKRVRSQMQFIAVENVIILTSSPLEGGFAVAICTFPNQESFLASARPGDDAWSLVFEFDLPDQGLEGDILETIEDVVYHKGDEEMLYALSHWRAVMILKHSNNGSWDLHSMVATADFKHESGRTTFCDAGVYDMESKTIEPLLCPSNCRHSVWFMPTQSLWD</sequence>
<protein>
    <submittedName>
        <fullName evidence="1">Uncharacterized protein</fullName>
    </submittedName>
</protein>
<comment type="caution">
    <text evidence="1">The sequence shown here is derived from an EMBL/GenBank/DDBJ whole genome shotgun (WGS) entry which is preliminary data.</text>
</comment>
<dbReference type="Proteomes" id="UP001418222">
    <property type="component" value="Unassembled WGS sequence"/>
</dbReference>
<dbReference type="EMBL" id="JBBWWQ010000008">
    <property type="protein sequence ID" value="KAK8941003.1"/>
    <property type="molecule type" value="Genomic_DNA"/>
</dbReference>
<keyword evidence="2" id="KW-1185">Reference proteome</keyword>
<evidence type="ECO:0000313" key="2">
    <source>
        <dbReference type="Proteomes" id="UP001418222"/>
    </source>
</evidence>
<reference evidence="1 2" key="1">
    <citation type="journal article" date="2022" name="Nat. Plants">
        <title>Genomes of leafy and leafless Platanthera orchids illuminate the evolution of mycoheterotrophy.</title>
        <authorList>
            <person name="Li M.H."/>
            <person name="Liu K.W."/>
            <person name="Li Z."/>
            <person name="Lu H.C."/>
            <person name="Ye Q.L."/>
            <person name="Zhang D."/>
            <person name="Wang J.Y."/>
            <person name="Li Y.F."/>
            <person name="Zhong Z.M."/>
            <person name="Liu X."/>
            <person name="Yu X."/>
            <person name="Liu D.K."/>
            <person name="Tu X.D."/>
            <person name="Liu B."/>
            <person name="Hao Y."/>
            <person name="Liao X.Y."/>
            <person name="Jiang Y.T."/>
            <person name="Sun W.H."/>
            <person name="Chen J."/>
            <person name="Chen Y.Q."/>
            <person name="Ai Y."/>
            <person name="Zhai J.W."/>
            <person name="Wu S.S."/>
            <person name="Zhou Z."/>
            <person name="Hsiao Y.Y."/>
            <person name="Wu W.L."/>
            <person name="Chen Y.Y."/>
            <person name="Lin Y.F."/>
            <person name="Hsu J.L."/>
            <person name="Li C.Y."/>
            <person name="Wang Z.W."/>
            <person name="Zhao X."/>
            <person name="Zhong W.Y."/>
            <person name="Ma X.K."/>
            <person name="Ma L."/>
            <person name="Huang J."/>
            <person name="Chen G.Z."/>
            <person name="Huang M.Z."/>
            <person name="Huang L."/>
            <person name="Peng D.H."/>
            <person name="Luo Y.B."/>
            <person name="Zou S.Q."/>
            <person name="Chen S.P."/>
            <person name="Lan S."/>
            <person name="Tsai W.C."/>
            <person name="Van de Peer Y."/>
            <person name="Liu Z.J."/>
        </authorList>
    </citation>
    <scope>NUCLEOTIDE SEQUENCE [LARGE SCALE GENOMIC DNA]</scope>
    <source>
        <strain evidence="1">Lor287</strain>
    </source>
</reference>